<dbReference type="EMBL" id="BAABME010004923">
    <property type="protein sequence ID" value="GAA0164013.1"/>
    <property type="molecule type" value="Genomic_DNA"/>
</dbReference>
<keyword evidence="2" id="KW-1185">Reference proteome</keyword>
<evidence type="ECO:0000313" key="1">
    <source>
        <dbReference type="EMBL" id="GAA0164013.1"/>
    </source>
</evidence>
<dbReference type="Proteomes" id="UP001454036">
    <property type="component" value="Unassembled WGS sequence"/>
</dbReference>
<protein>
    <submittedName>
        <fullName evidence="1">Uncharacterized protein</fullName>
    </submittedName>
</protein>
<evidence type="ECO:0000313" key="2">
    <source>
        <dbReference type="Proteomes" id="UP001454036"/>
    </source>
</evidence>
<sequence length="120" mass="14027">MDIWVCKQHIKTKSIKDAENDEQVFGSEMVSNIEYSQHSSKEIRNINEMIEDTINIGKQSTMEEVIMDNQNCDANNIDMHDTGPSLSRRRRNRCNIEDDDRLLIFQPVSPCKYCGAYKFY</sequence>
<reference evidence="1 2" key="1">
    <citation type="submission" date="2024-01" db="EMBL/GenBank/DDBJ databases">
        <title>The complete chloroplast genome sequence of Lithospermum erythrorhizon: insights into the phylogenetic relationship among Boraginaceae species and the maternal lineages of purple gromwells.</title>
        <authorList>
            <person name="Okada T."/>
            <person name="Watanabe K."/>
        </authorList>
    </citation>
    <scope>NUCLEOTIDE SEQUENCE [LARGE SCALE GENOMIC DNA]</scope>
</reference>
<name>A0AAV3QN59_LITER</name>
<organism evidence="1 2">
    <name type="scientific">Lithospermum erythrorhizon</name>
    <name type="common">Purple gromwell</name>
    <name type="synonym">Lithospermum officinale var. erythrorhizon</name>
    <dbReference type="NCBI Taxonomy" id="34254"/>
    <lineage>
        <taxon>Eukaryota</taxon>
        <taxon>Viridiplantae</taxon>
        <taxon>Streptophyta</taxon>
        <taxon>Embryophyta</taxon>
        <taxon>Tracheophyta</taxon>
        <taxon>Spermatophyta</taxon>
        <taxon>Magnoliopsida</taxon>
        <taxon>eudicotyledons</taxon>
        <taxon>Gunneridae</taxon>
        <taxon>Pentapetalae</taxon>
        <taxon>asterids</taxon>
        <taxon>lamiids</taxon>
        <taxon>Boraginales</taxon>
        <taxon>Boraginaceae</taxon>
        <taxon>Boraginoideae</taxon>
        <taxon>Lithospermeae</taxon>
        <taxon>Lithospermum</taxon>
    </lineage>
</organism>
<dbReference type="AlphaFoldDB" id="A0AAV3QN59"/>
<proteinExistence type="predicted"/>
<comment type="caution">
    <text evidence="1">The sequence shown here is derived from an EMBL/GenBank/DDBJ whole genome shotgun (WGS) entry which is preliminary data.</text>
</comment>
<accession>A0AAV3QN59</accession>
<gene>
    <name evidence="1" type="ORF">LIER_19744</name>
</gene>